<name>A0AAD1S206_PELCU</name>
<organism evidence="2 3">
    <name type="scientific">Pelobates cultripes</name>
    <name type="common">Western spadefoot toad</name>
    <dbReference type="NCBI Taxonomy" id="61616"/>
    <lineage>
        <taxon>Eukaryota</taxon>
        <taxon>Metazoa</taxon>
        <taxon>Chordata</taxon>
        <taxon>Craniata</taxon>
        <taxon>Vertebrata</taxon>
        <taxon>Euteleostomi</taxon>
        <taxon>Amphibia</taxon>
        <taxon>Batrachia</taxon>
        <taxon>Anura</taxon>
        <taxon>Pelobatoidea</taxon>
        <taxon>Pelobatidae</taxon>
        <taxon>Pelobates</taxon>
    </lineage>
</organism>
<proteinExistence type="predicted"/>
<keyword evidence="3" id="KW-1185">Reference proteome</keyword>
<accession>A0AAD1S206</accession>
<reference evidence="2" key="1">
    <citation type="submission" date="2022-03" db="EMBL/GenBank/DDBJ databases">
        <authorList>
            <person name="Alioto T."/>
            <person name="Alioto T."/>
            <person name="Gomez Garrido J."/>
        </authorList>
    </citation>
    <scope>NUCLEOTIDE SEQUENCE</scope>
</reference>
<dbReference type="AlphaFoldDB" id="A0AAD1S206"/>
<sequence>SDSAGIIPLIRQCRNSNINLIVQEQQHRSDSAGTTHQAMQEQQRTGSAGIE</sequence>
<dbReference type="Proteomes" id="UP001295444">
    <property type="component" value="Chromosome 04"/>
</dbReference>
<protein>
    <submittedName>
        <fullName evidence="2">Uncharacterized protein</fullName>
    </submittedName>
</protein>
<feature type="region of interest" description="Disordered" evidence="1">
    <location>
        <begin position="25"/>
        <end position="51"/>
    </location>
</feature>
<feature type="non-terminal residue" evidence="2">
    <location>
        <position position="1"/>
    </location>
</feature>
<feature type="non-terminal residue" evidence="2">
    <location>
        <position position="51"/>
    </location>
</feature>
<gene>
    <name evidence="2" type="ORF">PECUL_23A010182</name>
</gene>
<evidence type="ECO:0000256" key="1">
    <source>
        <dbReference type="SAM" id="MobiDB-lite"/>
    </source>
</evidence>
<feature type="compositionally biased region" description="Polar residues" evidence="1">
    <location>
        <begin position="31"/>
        <end position="51"/>
    </location>
</feature>
<evidence type="ECO:0000313" key="3">
    <source>
        <dbReference type="Proteomes" id="UP001295444"/>
    </source>
</evidence>
<dbReference type="EMBL" id="OW240915">
    <property type="protein sequence ID" value="CAH2286071.1"/>
    <property type="molecule type" value="Genomic_DNA"/>
</dbReference>
<evidence type="ECO:0000313" key="2">
    <source>
        <dbReference type="EMBL" id="CAH2286071.1"/>
    </source>
</evidence>